<evidence type="ECO:0000256" key="2">
    <source>
        <dbReference type="ARBA" id="ARBA00006472"/>
    </source>
</evidence>
<name>A0A183J2D8_9BILA</name>
<evidence type="ECO:0000313" key="6">
    <source>
        <dbReference type="EMBL" id="VDP28363.1"/>
    </source>
</evidence>
<protein>
    <recommendedName>
        <fullName evidence="3">4a-hydroxytetrahydrobiopterin dehydratase</fullName>
        <ecNumber evidence="3">4.2.1.96</ecNumber>
    </recommendedName>
    <alternativeName>
        <fullName evidence="5">4-alpha-hydroxy-tetrahydropterin dehydratase</fullName>
    </alternativeName>
</protein>
<comment type="catalytic activity">
    <reaction evidence="1">
        <text>(4aS,6R)-4a-hydroxy-L-erythro-5,6,7,8-tetrahydrobiopterin = (6R)-L-erythro-6,7-dihydrobiopterin + H2O</text>
        <dbReference type="Rhea" id="RHEA:11920"/>
        <dbReference type="ChEBI" id="CHEBI:15377"/>
        <dbReference type="ChEBI" id="CHEBI:15642"/>
        <dbReference type="ChEBI" id="CHEBI:43120"/>
        <dbReference type="EC" id="4.2.1.96"/>
    </reaction>
</comment>
<dbReference type="Proteomes" id="UP000270296">
    <property type="component" value="Unassembled WGS sequence"/>
</dbReference>
<dbReference type="EC" id="4.2.1.96" evidence="3"/>
<accession>A0A183J2D8</accession>
<comment type="similarity">
    <text evidence="2">Belongs to the pterin-4-alpha-carbinolamine dehydratase family.</text>
</comment>
<dbReference type="InterPro" id="IPR001533">
    <property type="entry name" value="Pterin_deHydtase"/>
</dbReference>
<proteinExistence type="inferred from homology"/>
<dbReference type="InterPro" id="IPR036428">
    <property type="entry name" value="PCD_sf"/>
</dbReference>
<sequence length="128" mass="14907">NDAFLEKPSQRIRTECSLHARSSRYSSFQRRISWQRTFLEPLIDSGWKVSSDRDAIFKEFKFKDFNEAFGVLTRVALMAEKMDHHPEFFCIYRTVKFTLMSHDVNGLSTRDIKLAKFIDEASGSATIC</sequence>
<dbReference type="EMBL" id="UZAM01013515">
    <property type="protein sequence ID" value="VDP28363.1"/>
    <property type="molecule type" value="Genomic_DNA"/>
</dbReference>
<dbReference type="PANTHER" id="PTHR12599:SF0">
    <property type="entry name" value="PTERIN-4-ALPHA-CARBINOLAMINE DEHYDRATASE"/>
    <property type="match status" value="1"/>
</dbReference>
<dbReference type="CDD" id="cd00914">
    <property type="entry name" value="PCD_DCoH_subfamily_b"/>
    <property type="match status" value="1"/>
</dbReference>
<dbReference type="HAMAP" id="MF_00434">
    <property type="entry name" value="Pterin_4_alpha"/>
    <property type="match status" value="1"/>
</dbReference>
<dbReference type="OrthoDB" id="277398at2759"/>
<dbReference type="AlphaFoldDB" id="A0A183J2D8"/>
<reference evidence="6 7" key="2">
    <citation type="submission" date="2018-11" db="EMBL/GenBank/DDBJ databases">
        <authorList>
            <consortium name="Pathogen Informatics"/>
        </authorList>
    </citation>
    <scope>NUCLEOTIDE SEQUENCE [LARGE SCALE GENOMIC DNA]</scope>
</reference>
<evidence type="ECO:0000256" key="5">
    <source>
        <dbReference type="ARBA" id="ARBA00030497"/>
    </source>
</evidence>
<evidence type="ECO:0000313" key="8">
    <source>
        <dbReference type="WBParaSite" id="SBAD_0001039201-mRNA-1"/>
    </source>
</evidence>
<keyword evidence="4" id="KW-0456">Lyase</keyword>
<evidence type="ECO:0000256" key="1">
    <source>
        <dbReference type="ARBA" id="ARBA00001554"/>
    </source>
</evidence>
<dbReference type="GO" id="GO:0008124">
    <property type="term" value="F:4-alpha-hydroxytetrahydrobiopterin dehydratase activity"/>
    <property type="evidence" value="ECO:0007669"/>
    <property type="project" value="UniProtKB-EC"/>
</dbReference>
<organism evidence="8">
    <name type="scientific">Soboliphyme baturini</name>
    <dbReference type="NCBI Taxonomy" id="241478"/>
    <lineage>
        <taxon>Eukaryota</taxon>
        <taxon>Metazoa</taxon>
        <taxon>Ecdysozoa</taxon>
        <taxon>Nematoda</taxon>
        <taxon>Enoplea</taxon>
        <taxon>Dorylaimia</taxon>
        <taxon>Dioctophymatida</taxon>
        <taxon>Dioctophymatoidea</taxon>
        <taxon>Soboliphymatidae</taxon>
        <taxon>Soboliphyme</taxon>
    </lineage>
</organism>
<gene>
    <name evidence="6" type="ORF">SBAD_LOCUS10036</name>
</gene>
<reference evidence="8" key="1">
    <citation type="submission" date="2016-06" db="UniProtKB">
        <authorList>
            <consortium name="WormBaseParasite"/>
        </authorList>
    </citation>
    <scope>IDENTIFICATION</scope>
</reference>
<dbReference type="Pfam" id="PF01329">
    <property type="entry name" value="Pterin_4a"/>
    <property type="match status" value="1"/>
</dbReference>
<keyword evidence="7" id="KW-1185">Reference proteome</keyword>
<evidence type="ECO:0000256" key="3">
    <source>
        <dbReference type="ARBA" id="ARBA00013252"/>
    </source>
</evidence>
<dbReference type="Gene3D" id="3.30.1360.20">
    <property type="entry name" value="Transcriptional coactivator/pterin dehydratase"/>
    <property type="match status" value="1"/>
</dbReference>
<dbReference type="PANTHER" id="PTHR12599">
    <property type="entry name" value="PTERIN-4-ALPHA-CARBINOLAMINE DEHYDRATASE"/>
    <property type="match status" value="1"/>
</dbReference>
<dbReference type="SUPFAM" id="SSF55248">
    <property type="entry name" value="PCD-like"/>
    <property type="match status" value="1"/>
</dbReference>
<dbReference type="WBParaSite" id="SBAD_0001039201-mRNA-1">
    <property type="protein sequence ID" value="SBAD_0001039201-mRNA-1"/>
    <property type="gene ID" value="SBAD_0001039201"/>
</dbReference>
<evidence type="ECO:0000313" key="7">
    <source>
        <dbReference type="Proteomes" id="UP000270296"/>
    </source>
</evidence>
<dbReference type="GO" id="GO:0006729">
    <property type="term" value="P:tetrahydrobiopterin biosynthetic process"/>
    <property type="evidence" value="ECO:0007669"/>
    <property type="project" value="InterPro"/>
</dbReference>
<evidence type="ECO:0000256" key="4">
    <source>
        <dbReference type="ARBA" id="ARBA00023239"/>
    </source>
</evidence>